<evidence type="ECO:0000313" key="3">
    <source>
        <dbReference type="Proteomes" id="UP000521868"/>
    </source>
</evidence>
<comment type="caution">
    <text evidence="2">The sequence shown here is derived from an EMBL/GenBank/DDBJ whole genome shotgun (WGS) entry which is preliminary data.</text>
</comment>
<name>A0A7X6I7T2_9BURK</name>
<protein>
    <submittedName>
        <fullName evidence="2">Uncharacterized protein</fullName>
    </submittedName>
</protein>
<gene>
    <name evidence="2" type="ORF">RAMLITH_17070</name>
</gene>
<keyword evidence="1" id="KW-0732">Signal</keyword>
<sequence>MNFRAVLRVLAVSAVLASGCGGGSSEHPLLASPKGSGSDLNAQASAFRAALQPRAPSRADAGAAEPLAADQVLDWAESMYPSLFPSREDTRTLEQYQYRYYPGTDLYIGIADGIVYLLGRDYTAGRVTAVAAVADFAARISRCDQAAKVDARGNAVLPTEAFEVGAPESVDADLGSLAALYPDLDTTTDAFYPSLPCEPSIGGTLPAEEAPDADTVAAEEFVAKYEDNEGRALLDTLLAAPRPGLEALPSFSMGDCFQRTEGTAGSPGTRKQVDCNDASFLDSAMPFEGRDIIYVHGLQTSHLFDRIGNPTGSASKTWPADAAEFVNSSGYFRAEAEKYWTAHLVEHLSAPVPAGSPSPWPGTGWQWTSADAAPVYVPKANRYLVVAWSSNQTIEYAQHALLTQIQQAMASNLNVVTPPTYPAGHVRPFCANGCILIGHSTGPLVTSSAMGRARAGDFGPGGELIARRMVAHVSLAGAISGSRIATVGMAVATVGAPIAAASNVLCPLVDELFGTSNTCNADLSFVAGSILRDLIPAVAQGVWGRDVENSPVPTVTLAGGHPRGNQAAGLTQWFLPGLDDGVVTMNSACGNPNPVFPNISAPSGLSVSQLVKAFEFSDWLPRLVRGTKLWVSQKHLMLPGVQPSYLAGGCTPYLSPSGMVMPVANAFGGTALDARRRYANHYSFIQSLAEHSYDGGGSPIPSLWPSYTGGAASDLRQYAPLNATGTTAVSGINVEESRVVTDAGIYAVTLDAHGTRLAKPVDMRVVERGKRISFHMPFNIGNCVRQGAFRFYCKRWIWKRTYHLADKWEQKQSSHYAYEFVARR</sequence>
<evidence type="ECO:0000256" key="1">
    <source>
        <dbReference type="SAM" id="SignalP"/>
    </source>
</evidence>
<dbReference type="RefSeq" id="WP_168108657.1">
    <property type="nucleotide sequence ID" value="NZ_VTOX01000006.1"/>
</dbReference>
<feature type="chain" id="PRO_5031403429" evidence="1">
    <location>
        <begin position="18"/>
        <end position="824"/>
    </location>
</feature>
<dbReference type="AlphaFoldDB" id="A0A7X6I7T2"/>
<dbReference type="PROSITE" id="PS51257">
    <property type="entry name" value="PROKAR_LIPOPROTEIN"/>
    <property type="match status" value="1"/>
</dbReference>
<dbReference type="Proteomes" id="UP000521868">
    <property type="component" value="Unassembled WGS sequence"/>
</dbReference>
<keyword evidence="3" id="KW-1185">Reference proteome</keyword>
<dbReference type="EMBL" id="VTOX01000006">
    <property type="protein sequence ID" value="NKE67539.1"/>
    <property type="molecule type" value="Genomic_DNA"/>
</dbReference>
<evidence type="ECO:0000313" key="2">
    <source>
        <dbReference type="EMBL" id="NKE67539.1"/>
    </source>
</evidence>
<accession>A0A7X6I7T2</accession>
<organism evidence="2 3">
    <name type="scientific">Ramlibacter lithotrophicus</name>
    <dbReference type="NCBI Taxonomy" id="2606681"/>
    <lineage>
        <taxon>Bacteria</taxon>
        <taxon>Pseudomonadati</taxon>
        <taxon>Pseudomonadota</taxon>
        <taxon>Betaproteobacteria</taxon>
        <taxon>Burkholderiales</taxon>
        <taxon>Comamonadaceae</taxon>
        <taxon>Ramlibacter</taxon>
    </lineage>
</organism>
<feature type="signal peptide" evidence="1">
    <location>
        <begin position="1"/>
        <end position="17"/>
    </location>
</feature>
<reference evidence="2 3" key="1">
    <citation type="journal article" date="2020" name="Nature">
        <title>Bacterial chemolithoautotrophy via manganese oxidation.</title>
        <authorList>
            <person name="Yu H."/>
            <person name="Leadbetter J.R."/>
        </authorList>
    </citation>
    <scope>NUCLEOTIDE SEQUENCE [LARGE SCALE GENOMIC DNA]</scope>
    <source>
        <strain evidence="2 3">RBP-1</strain>
    </source>
</reference>
<proteinExistence type="predicted"/>